<evidence type="ECO:0000256" key="4">
    <source>
        <dbReference type="ARBA" id="ARBA00022989"/>
    </source>
</evidence>
<organism evidence="8 9">
    <name type="scientific">Rhizobium halophytocola</name>
    <dbReference type="NCBI Taxonomy" id="735519"/>
    <lineage>
        <taxon>Bacteria</taxon>
        <taxon>Pseudomonadati</taxon>
        <taxon>Pseudomonadota</taxon>
        <taxon>Alphaproteobacteria</taxon>
        <taxon>Hyphomicrobiales</taxon>
        <taxon>Rhizobiaceae</taxon>
        <taxon>Rhizobium/Agrobacterium group</taxon>
        <taxon>Rhizobium</taxon>
    </lineage>
</organism>
<feature type="transmembrane region" description="Helical" evidence="6">
    <location>
        <begin position="54"/>
        <end position="72"/>
    </location>
</feature>
<dbReference type="EMBL" id="JAGGJU010000003">
    <property type="protein sequence ID" value="MBP1850015.1"/>
    <property type="molecule type" value="Genomic_DNA"/>
</dbReference>
<reference evidence="8 9" key="1">
    <citation type="submission" date="2021-03" db="EMBL/GenBank/DDBJ databases">
        <title>Genomic Encyclopedia of Type Strains, Phase IV (KMG-IV): sequencing the most valuable type-strain genomes for metagenomic binning, comparative biology and taxonomic classification.</title>
        <authorList>
            <person name="Goeker M."/>
        </authorList>
    </citation>
    <scope>NUCLEOTIDE SEQUENCE [LARGE SCALE GENOMIC DNA]</scope>
    <source>
        <strain evidence="8 9">DSM 21600</strain>
    </source>
</reference>
<feature type="domain" description="ComEC/Rec2-related protein" evidence="7">
    <location>
        <begin position="259"/>
        <end position="545"/>
    </location>
</feature>
<keyword evidence="9" id="KW-1185">Reference proteome</keyword>
<evidence type="ECO:0000259" key="7">
    <source>
        <dbReference type="Pfam" id="PF03772"/>
    </source>
</evidence>
<feature type="transmembrane region" description="Helical" evidence="6">
    <location>
        <begin position="427"/>
        <end position="451"/>
    </location>
</feature>
<keyword evidence="5 6" id="KW-0472">Membrane</keyword>
<comment type="caution">
    <text evidence="8">The sequence shown here is derived from an EMBL/GenBank/DDBJ whole genome shotgun (WGS) entry which is preliminary data.</text>
</comment>
<dbReference type="NCBIfam" id="TIGR00360">
    <property type="entry name" value="ComEC_N-term"/>
    <property type="match status" value="1"/>
</dbReference>
<feature type="transmembrane region" description="Helical" evidence="6">
    <location>
        <begin position="498"/>
        <end position="519"/>
    </location>
</feature>
<evidence type="ECO:0000256" key="3">
    <source>
        <dbReference type="ARBA" id="ARBA00022692"/>
    </source>
</evidence>
<evidence type="ECO:0000256" key="2">
    <source>
        <dbReference type="ARBA" id="ARBA00022475"/>
    </source>
</evidence>
<feature type="transmembrane region" description="Helical" evidence="6">
    <location>
        <begin position="550"/>
        <end position="566"/>
    </location>
</feature>
<dbReference type="InterPro" id="IPR052159">
    <property type="entry name" value="Competence_DNA_uptake"/>
</dbReference>
<gene>
    <name evidence="8" type="ORF">J2Z17_001436</name>
</gene>
<dbReference type="RefSeq" id="WP_245223915.1">
    <property type="nucleotide sequence ID" value="NZ_JAGGJU010000003.1"/>
</dbReference>
<evidence type="ECO:0000313" key="8">
    <source>
        <dbReference type="EMBL" id="MBP1850015.1"/>
    </source>
</evidence>
<sequence>MFPAPAGVFARRSLTAARLMAYLEAEADHGHLFLFVPVALATGAAYHLSTSQPFHLLPLLAGLCLALAALVHLRGRGDLAWRVPAAAALVAGGMLLAEAETQRCQTVVLDSPVTTHIRGIVDAREVDSSGVWRYRIHLLDTAQPTLRRPPETVQLVARSRHDPVDIGAPIAGHARLSPPSGPALPRLHDFAFPSYFDGLGAIGYFLGSPAHIAPEAAVLPDDPGLSGRLERRLVALRSAITGRIRAVLPGDAGGFAAAIITGERRGLSDETTEQLRVSGLAHIISISGLHMALAAGLFFVGLRILLSLSPTIAQRWPTKKVAAAGALIAALIYLLISGAQVSATRAFIMTAVMLVAVMTDRPAISLRNLALAAIVVVIVWPHEVLGPSFQMSFAATAALIAGYAALRGRSRRDGVLPAGIVPGPVGAMATVIGAIALSSTIGGLSTAMFAAEHFHRVSLYGLPANLGAMPIVSFIVMPAGLVAMVLMPFGLDWLPLKVMGLGLDLVIRIAATVAGWGGNGGVERLPGWFLPLAVCGFVLLTLLRTRLRHLGTGLIALALLGLIALPRQAPGDILIAETGDLVAFTGPAGLATNRTRPPSFLFAQWQEALERNAHMAPDRLEGSDTHAGLMAALADRETPLPAVRALALPVVVGLAAAARQTRGRFVCFGKDFCLGQSASRDGGRGLLVATIEDPRLIGLACDHADMVVTPRHLRFDTCRSGARLIHGQTLRITGALEITPDTARPAHLQIRSAFAGAARAWQRHRRYDWRSGTYRPAPVEATLARLSDSGG</sequence>
<feature type="transmembrane region" description="Helical" evidence="6">
    <location>
        <begin position="471"/>
        <end position="491"/>
    </location>
</feature>
<evidence type="ECO:0000256" key="6">
    <source>
        <dbReference type="SAM" id="Phobius"/>
    </source>
</evidence>
<dbReference type="Pfam" id="PF03772">
    <property type="entry name" value="Competence"/>
    <property type="match status" value="1"/>
</dbReference>
<evidence type="ECO:0000256" key="5">
    <source>
        <dbReference type="ARBA" id="ARBA00023136"/>
    </source>
</evidence>
<keyword evidence="2" id="KW-1003">Cell membrane</keyword>
<feature type="transmembrane region" description="Helical" evidence="6">
    <location>
        <begin position="280"/>
        <end position="306"/>
    </location>
</feature>
<dbReference type="Proteomes" id="UP000759443">
    <property type="component" value="Unassembled WGS sequence"/>
</dbReference>
<feature type="transmembrane region" description="Helical" evidence="6">
    <location>
        <begin position="388"/>
        <end position="406"/>
    </location>
</feature>
<accession>A0ABS4DWH0</accession>
<dbReference type="PANTHER" id="PTHR30619:SF1">
    <property type="entry name" value="RECOMBINATION PROTEIN 2"/>
    <property type="match status" value="1"/>
</dbReference>
<evidence type="ECO:0000313" key="9">
    <source>
        <dbReference type="Proteomes" id="UP000759443"/>
    </source>
</evidence>
<keyword evidence="4 6" id="KW-1133">Transmembrane helix</keyword>
<evidence type="ECO:0000256" key="1">
    <source>
        <dbReference type="ARBA" id="ARBA00004651"/>
    </source>
</evidence>
<comment type="subcellular location">
    <subcellularLocation>
        <location evidence="1">Cell membrane</location>
        <topology evidence="1">Multi-pass membrane protein</topology>
    </subcellularLocation>
</comment>
<keyword evidence="3 6" id="KW-0812">Transmembrane</keyword>
<feature type="transmembrane region" description="Helical" evidence="6">
    <location>
        <begin position="318"/>
        <end position="336"/>
    </location>
</feature>
<dbReference type="InterPro" id="IPR004477">
    <property type="entry name" value="ComEC_N"/>
</dbReference>
<protein>
    <submittedName>
        <fullName evidence="8">ComEC/Rec2-related protein</fullName>
    </submittedName>
</protein>
<feature type="transmembrane region" description="Helical" evidence="6">
    <location>
        <begin position="366"/>
        <end position="382"/>
    </location>
</feature>
<feature type="transmembrane region" description="Helical" evidence="6">
    <location>
        <begin position="525"/>
        <end position="543"/>
    </location>
</feature>
<dbReference type="PANTHER" id="PTHR30619">
    <property type="entry name" value="DNA INTERNALIZATION/COMPETENCE PROTEIN COMEC/REC2"/>
    <property type="match status" value="1"/>
</dbReference>
<name>A0ABS4DWH0_9HYPH</name>
<proteinExistence type="predicted"/>